<dbReference type="InParanoid" id="K1PNP6"/>
<reference evidence="1" key="1">
    <citation type="journal article" date="2012" name="Nature">
        <title>The oyster genome reveals stress adaptation and complexity of shell formation.</title>
        <authorList>
            <person name="Zhang G."/>
            <person name="Fang X."/>
            <person name="Guo X."/>
            <person name="Li L."/>
            <person name="Luo R."/>
            <person name="Xu F."/>
            <person name="Yang P."/>
            <person name="Zhang L."/>
            <person name="Wang X."/>
            <person name="Qi H."/>
            <person name="Xiong Z."/>
            <person name="Que H."/>
            <person name="Xie Y."/>
            <person name="Holland P.W."/>
            <person name="Paps J."/>
            <person name="Zhu Y."/>
            <person name="Wu F."/>
            <person name="Chen Y."/>
            <person name="Wang J."/>
            <person name="Peng C."/>
            <person name="Meng J."/>
            <person name="Yang L."/>
            <person name="Liu J."/>
            <person name="Wen B."/>
            <person name="Zhang N."/>
            <person name="Huang Z."/>
            <person name="Zhu Q."/>
            <person name="Feng Y."/>
            <person name="Mount A."/>
            <person name="Hedgecock D."/>
            <person name="Xu Z."/>
            <person name="Liu Y."/>
            <person name="Domazet-Loso T."/>
            <person name="Du Y."/>
            <person name="Sun X."/>
            <person name="Zhang S."/>
            <person name="Liu B."/>
            <person name="Cheng P."/>
            <person name="Jiang X."/>
            <person name="Li J."/>
            <person name="Fan D."/>
            <person name="Wang W."/>
            <person name="Fu W."/>
            <person name="Wang T."/>
            <person name="Wang B."/>
            <person name="Zhang J."/>
            <person name="Peng Z."/>
            <person name="Li Y."/>
            <person name="Li N."/>
            <person name="Wang J."/>
            <person name="Chen M."/>
            <person name="He Y."/>
            <person name="Tan F."/>
            <person name="Song X."/>
            <person name="Zheng Q."/>
            <person name="Huang R."/>
            <person name="Yang H."/>
            <person name="Du X."/>
            <person name="Chen L."/>
            <person name="Yang M."/>
            <person name="Gaffney P.M."/>
            <person name="Wang S."/>
            <person name="Luo L."/>
            <person name="She Z."/>
            <person name="Ming Y."/>
            <person name="Huang W."/>
            <person name="Zhang S."/>
            <person name="Huang B."/>
            <person name="Zhang Y."/>
            <person name="Qu T."/>
            <person name="Ni P."/>
            <person name="Miao G."/>
            <person name="Wang J."/>
            <person name="Wang Q."/>
            <person name="Steinberg C.E."/>
            <person name="Wang H."/>
            <person name="Li N."/>
            <person name="Qian L."/>
            <person name="Zhang G."/>
            <person name="Li Y."/>
            <person name="Yang H."/>
            <person name="Liu X."/>
            <person name="Wang J."/>
            <person name="Yin Y."/>
            <person name="Wang J."/>
        </authorList>
    </citation>
    <scope>NUCLEOTIDE SEQUENCE [LARGE SCALE GENOMIC DNA]</scope>
    <source>
        <strain evidence="1">05x7-T-G4-1.051#20</strain>
    </source>
</reference>
<organism evidence="1">
    <name type="scientific">Magallana gigas</name>
    <name type="common">Pacific oyster</name>
    <name type="synonym">Crassostrea gigas</name>
    <dbReference type="NCBI Taxonomy" id="29159"/>
    <lineage>
        <taxon>Eukaryota</taxon>
        <taxon>Metazoa</taxon>
        <taxon>Spiralia</taxon>
        <taxon>Lophotrochozoa</taxon>
        <taxon>Mollusca</taxon>
        <taxon>Bivalvia</taxon>
        <taxon>Autobranchia</taxon>
        <taxon>Pteriomorphia</taxon>
        <taxon>Ostreida</taxon>
        <taxon>Ostreoidea</taxon>
        <taxon>Ostreidae</taxon>
        <taxon>Magallana</taxon>
    </lineage>
</organism>
<dbReference type="InterPro" id="IPR012341">
    <property type="entry name" value="6hp_glycosidase-like_sf"/>
</dbReference>
<dbReference type="HOGENOM" id="CLU_1236106_0_0_1"/>
<dbReference type="InterPro" id="IPR005373">
    <property type="entry name" value="PHAF1"/>
</dbReference>
<dbReference type="GO" id="GO:0005886">
    <property type="term" value="C:plasma membrane"/>
    <property type="evidence" value="ECO:0007669"/>
    <property type="project" value="TreeGrafter"/>
</dbReference>
<dbReference type="AlphaFoldDB" id="K1PNP6"/>
<dbReference type="PANTHER" id="PTHR12736:SF7">
    <property type="entry name" value="LANC-LIKE PROTEIN 3"/>
    <property type="match status" value="1"/>
</dbReference>
<protein>
    <submittedName>
        <fullName evidence="1">UPF0183 protein C16orf70-like protein</fullName>
    </submittedName>
</protein>
<dbReference type="PANTHER" id="PTHR12736">
    <property type="entry name" value="LANC-LIKE PROTEIN"/>
    <property type="match status" value="1"/>
</dbReference>
<evidence type="ECO:0000313" key="1">
    <source>
        <dbReference type="EMBL" id="EKC25672.1"/>
    </source>
</evidence>
<accession>K1PNP6</accession>
<gene>
    <name evidence="1" type="ORF">CGI_10017606</name>
</gene>
<sequence length="224" mass="25632">MRVDKGEQTALVNCYALLYLHLYEINPDKGDHSYLHKPLDFIKGPIDNLKEQKAGFLCGDSGPYALAVVIYSLLGDAQNYQKYLKKYCRCEFKIPVCVEVSKPKKKKKTQTEEEEIIITAYSKWDAIQDYLIKPEQQPVILNRSSSINTSNPFGSTFCFGVQDLIFEIVDITLDSGNHLAKEQKWKHPLMFFTHEIYDLGAKHGMAGILYMLLTRSPNNNNKTK</sequence>
<dbReference type="Pfam" id="PF03676">
    <property type="entry name" value="PHAF1"/>
    <property type="match status" value="1"/>
</dbReference>
<dbReference type="GO" id="GO:0005975">
    <property type="term" value="P:carbohydrate metabolic process"/>
    <property type="evidence" value="ECO:0007669"/>
    <property type="project" value="InterPro"/>
</dbReference>
<dbReference type="GO" id="GO:0031179">
    <property type="term" value="P:peptide modification"/>
    <property type="evidence" value="ECO:0007669"/>
    <property type="project" value="InterPro"/>
</dbReference>
<dbReference type="EMBL" id="JH815978">
    <property type="protein sequence ID" value="EKC25672.1"/>
    <property type="molecule type" value="Genomic_DNA"/>
</dbReference>
<name>K1PNP6_MAGGI</name>
<dbReference type="Gene3D" id="1.50.10.10">
    <property type="match status" value="2"/>
</dbReference>
<proteinExistence type="predicted"/>
<dbReference type="SUPFAM" id="SSF158745">
    <property type="entry name" value="LanC-like"/>
    <property type="match status" value="1"/>
</dbReference>